<feature type="region of interest" description="Disordered" evidence="1">
    <location>
        <begin position="106"/>
        <end position="131"/>
    </location>
</feature>
<evidence type="ECO:0000313" key="2">
    <source>
        <dbReference type="EMBL" id="TNN32479.1"/>
    </source>
</evidence>
<feature type="compositionally biased region" description="Basic and acidic residues" evidence="1">
    <location>
        <begin position="115"/>
        <end position="131"/>
    </location>
</feature>
<gene>
    <name evidence="2" type="ORF">EYF80_057361</name>
</gene>
<proteinExistence type="predicted"/>
<dbReference type="Proteomes" id="UP000314294">
    <property type="component" value="Unassembled WGS sequence"/>
</dbReference>
<evidence type="ECO:0000313" key="3">
    <source>
        <dbReference type="Proteomes" id="UP000314294"/>
    </source>
</evidence>
<dbReference type="EMBL" id="SRLO01002675">
    <property type="protein sequence ID" value="TNN32479.1"/>
    <property type="molecule type" value="Genomic_DNA"/>
</dbReference>
<sequence>MALSLWCAPEPPGTLTVCCAVDDPEARRTRCCDVSEQTGNLLETVKLGPHIQTSVKLYVCVMLDGSVIPWSLQFVMGATATPHRNKERSQSLVDLMQDPLTLEAAAPAVQTSHQDAVRADQRRVPAKREAVRHSLATGGAVTVRGN</sequence>
<comment type="caution">
    <text evidence="2">The sequence shown here is derived from an EMBL/GenBank/DDBJ whole genome shotgun (WGS) entry which is preliminary data.</text>
</comment>
<accession>A0A4Z2EUL0</accession>
<organism evidence="2 3">
    <name type="scientific">Liparis tanakae</name>
    <name type="common">Tanaka's snailfish</name>
    <dbReference type="NCBI Taxonomy" id="230148"/>
    <lineage>
        <taxon>Eukaryota</taxon>
        <taxon>Metazoa</taxon>
        <taxon>Chordata</taxon>
        <taxon>Craniata</taxon>
        <taxon>Vertebrata</taxon>
        <taxon>Euteleostomi</taxon>
        <taxon>Actinopterygii</taxon>
        <taxon>Neopterygii</taxon>
        <taxon>Teleostei</taxon>
        <taxon>Neoteleostei</taxon>
        <taxon>Acanthomorphata</taxon>
        <taxon>Eupercaria</taxon>
        <taxon>Perciformes</taxon>
        <taxon>Cottioidei</taxon>
        <taxon>Cottales</taxon>
        <taxon>Liparidae</taxon>
        <taxon>Liparis</taxon>
    </lineage>
</organism>
<evidence type="ECO:0000256" key="1">
    <source>
        <dbReference type="SAM" id="MobiDB-lite"/>
    </source>
</evidence>
<dbReference type="AlphaFoldDB" id="A0A4Z2EUL0"/>
<keyword evidence="3" id="KW-1185">Reference proteome</keyword>
<protein>
    <submittedName>
        <fullName evidence="2">Uncharacterized protein</fullName>
    </submittedName>
</protein>
<reference evidence="2 3" key="1">
    <citation type="submission" date="2019-03" db="EMBL/GenBank/DDBJ databases">
        <title>First draft genome of Liparis tanakae, snailfish: a comprehensive survey of snailfish specific genes.</title>
        <authorList>
            <person name="Kim W."/>
            <person name="Song I."/>
            <person name="Jeong J.-H."/>
            <person name="Kim D."/>
            <person name="Kim S."/>
            <person name="Ryu S."/>
            <person name="Song J.Y."/>
            <person name="Lee S.K."/>
        </authorList>
    </citation>
    <scope>NUCLEOTIDE SEQUENCE [LARGE SCALE GENOMIC DNA]</scope>
    <source>
        <tissue evidence="2">Muscle</tissue>
    </source>
</reference>
<name>A0A4Z2EUL0_9TELE</name>